<dbReference type="RefSeq" id="WP_284273996.1">
    <property type="nucleotide sequence ID" value="NZ_BSOW01000039.1"/>
</dbReference>
<gene>
    <name evidence="2" type="ORF">GCM10007857_76460</name>
</gene>
<evidence type="ECO:0000256" key="1">
    <source>
        <dbReference type="SAM" id="SignalP"/>
    </source>
</evidence>
<organism evidence="2 3">
    <name type="scientific">Bradyrhizobium iriomotense</name>
    <dbReference type="NCBI Taxonomy" id="441950"/>
    <lineage>
        <taxon>Bacteria</taxon>
        <taxon>Pseudomonadati</taxon>
        <taxon>Pseudomonadota</taxon>
        <taxon>Alphaproteobacteria</taxon>
        <taxon>Hyphomicrobiales</taxon>
        <taxon>Nitrobacteraceae</taxon>
        <taxon>Bradyrhizobium</taxon>
    </lineage>
</organism>
<name>A0ABQ6BB55_9BRAD</name>
<evidence type="ECO:0000313" key="3">
    <source>
        <dbReference type="Proteomes" id="UP001156905"/>
    </source>
</evidence>
<dbReference type="EMBL" id="BSOW01000039">
    <property type="protein sequence ID" value="GLR90930.1"/>
    <property type="molecule type" value="Genomic_DNA"/>
</dbReference>
<accession>A0ABQ6BB55</accession>
<feature type="signal peptide" evidence="1">
    <location>
        <begin position="1"/>
        <end position="20"/>
    </location>
</feature>
<evidence type="ECO:0000313" key="2">
    <source>
        <dbReference type="EMBL" id="GLR90930.1"/>
    </source>
</evidence>
<proteinExistence type="predicted"/>
<sequence length="96" mass="10300">MRFSVLAIATLGLTPFSALAADCRVMGQPSGFGVDMTAFFAVKSGETCKFPIRIPGMMTSSGISQKPERGTVRQINVTTFTYTAPRGYKGSDHFAI</sequence>
<keyword evidence="1" id="KW-0732">Signal</keyword>
<protein>
    <submittedName>
        <fullName evidence="2">Uncharacterized protein</fullName>
    </submittedName>
</protein>
<feature type="chain" id="PRO_5045551439" evidence="1">
    <location>
        <begin position="21"/>
        <end position="96"/>
    </location>
</feature>
<dbReference type="Gene3D" id="2.60.40.3440">
    <property type="match status" value="1"/>
</dbReference>
<comment type="caution">
    <text evidence="2">The sequence shown here is derived from an EMBL/GenBank/DDBJ whole genome shotgun (WGS) entry which is preliminary data.</text>
</comment>
<keyword evidence="3" id="KW-1185">Reference proteome</keyword>
<dbReference type="Proteomes" id="UP001156905">
    <property type="component" value="Unassembled WGS sequence"/>
</dbReference>
<reference evidence="3" key="1">
    <citation type="journal article" date="2019" name="Int. J. Syst. Evol. Microbiol.">
        <title>The Global Catalogue of Microorganisms (GCM) 10K type strain sequencing project: providing services to taxonomists for standard genome sequencing and annotation.</title>
        <authorList>
            <consortium name="The Broad Institute Genomics Platform"/>
            <consortium name="The Broad Institute Genome Sequencing Center for Infectious Disease"/>
            <person name="Wu L."/>
            <person name="Ma J."/>
        </authorList>
    </citation>
    <scope>NUCLEOTIDE SEQUENCE [LARGE SCALE GENOMIC DNA]</scope>
    <source>
        <strain evidence="3">NBRC 102520</strain>
    </source>
</reference>